<feature type="domain" description="Dynamin-type G" evidence="13">
    <location>
        <begin position="34"/>
        <end position="301"/>
    </location>
</feature>
<dbReference type="GO" id="GO:0005525">
    <property type="term" value="F:GTP binding"/>
    <property type="evidence" value="ECO:0007669"/>
    <property type="project" value="UniProtKB-KW"/>
</dbReference>
<sequence>MNAGNQGMQRLIEIINRVQDASSRVSKNGQSVLNLDLPQIAVVGGQSAGKSSVLENFVGRDFLPRGSGIVTRCPLILQLIHSSSEEYGVFLHNPTKKYFNFNEIRDEIERETDRKIGKNKNVSGDPINLRIYSPNVLDLTLIDLPGITRNPVGDQPKDIEQQIIKVVLDYISRDNCLILAVSAANQDIATSDALKLASQVDPEGIRTIGVLTKLDLMDQGTDAREILENRVLPLKRGYIGVVNRSQSDITSNKDIKSAIEAEAHFFKNHPSYKDLCNRLGTPFLQRTLNEQLTTHIQNSLPGLVHNLQHTLKDVKHELEKYKIEFGDHTSKTKVIFNALKEINNEFEMKIGLIVKSGKINLDVNKLTGGATINRIMNKRYRSAIQQMSLNDDEMRREISFAITNLRGVHIGLFTPDMAFDAVVRNQLARFEEPSNNCIDLVTTELQAIVKECLNKIKIYPNLINTVEKIVTDHIEKRQQKVKSKIKEKLEMEAAYMNTDHEDFIGLGGALKKLDERNQPSGGEGSEHMKPRPPLKPPKIQTTGNLQVYEVLTEVIHEGWLTIRGSRCFWFVLTDEWLSWFSKNDKKDRLMTVQISDGCHMDLELNQITLRFPPTKKPEKLELVFQTKDEFNTWLQAFKSVGISTSELISRTTSSPLKYESENGRGGFKNQVEVIRILVDSYLNIIKKNLQDMMPKLLMHGLINNTREFLVSDLHVALLSYDEDELLQVDPEKEKIRKELETKYDECKKALNIIRQIKNELNIN</sequence>
<dbReference type="InterPro" id="IPR022812">
    <property type="entry name" value="Dynamin"/>
</dbReference>
<dbReference type="Pfam" id="PF01031">
    <property type="entry name" value="Dynamin_M"/>
    <property type="match status" value="1"/>
</dbReference>
<dbReference type="EMBL" id="NCKU01005092">
    <property type="protein sequence ID" value="RWS05024.1"/>
    <property type="molecule type" value="Genomic_DNA"/>
</dbReference>
<evidence type="ECO:0000256" key="7">
    <source>
        <dbReference type="ARBA" id="ARBA00023175"/>
    </source>
</evidence>
<proteinExistence type="inferred from homology"/>
<protein>
    <recommendedName>
        <fullName evidence="1">dynamin GTPase</fullName>
        <ecNumber evidence="1">3.6.5.5</ecNumber>
    </recommendedName>
</protein>
<keyword evidence="4 9" id="KW-0547">Nucleotide-binding</keyword>
<dbReference type="GO" id="GO:0005886">
    <property type="term" value="C:plasma membrane"/>
    <property type="evidence" value="ECO:0007669"/>
    <property type="project" value="TreeGrafter"/>
</dbReference>
<feature type="domain" description="GED" evidence="12">
    <location>
        <begin position="671"/>
        <end position="761"/>
    </location>
</feature>
<evidence type="ECO:0000256" key="8">
    <source>
        <dbReference type="ARBA" id="ARBA00048040"/>
    </source>
</evidence>
<dbReference type="PANTHER" id="PTHR11566:SF212">
    <property type="entry name" value="DYNAMIN"/>
    <property type="match status" value="1"/>
</dbReference>
<dbReference type="SUPFAM" id="SSF52540">
    <property type="entry name" value="P-loop containing nucleoside triphosphate hydrolases"/>
    <property type="match status" value="1"/>
</dbReference>
<dbReference type="InterPro" id="IPR011993">
    <property type="entry name" value="PH-like_dom_sf"/>
</dbReference>
<name>A0A443QPQ8_9ACAR</name>
<evidence type="ECO:0000256" key="1">
    <source>
        <dbReference type="ARBA" id="ARBA00011980"/>
    </source>
</evidence>
<dbReference type="InterPro" id="IPR019762">
    <property type="entry name" value="Dynamin_GTPase_CS"/>
</dbReference>
<evidence type="ECO:0000313" key="15">
    <source>
        <dbReference type="Proteomes" id="UP000285301"/>
    </source>
</evidence>
<dbReference type="SMART" id="SM00053">
    <property type="entry name" value="DYNc"/>
    <property type="match status" value="1"/>
</dbReference>
<dbReference type="EC" id="3.6.5.5" evidence="1"/>
<dbReference type="InterPro" id="IPR045063">
    <property type="entry name" value="Dynamin_N"/>
</dbReference>
<dbReference type="InterPro" id="IPR003130">
    <property type="entry name" value="GED"/>
</dbReference>
<keyword evidence="15" id="KW-1185">Reference proteome</keyword>
<dbReference type="GO" id="GO:0005737">
    <property type="term" value="C:cytoplasm"/>
    <property type="evidence" value="ECO:0007669"/>
    <property type="project" value="TreeGrafter"/>
</dbReference>
<dbReference type="Pfam" id="PF02212">
    <property type="entry name" value="GED"/>
    <property type="match status" value="1"/>
</dbReference>
<dbReference type="InterPro" id="IPR020850">
    <property type="entry name" value="GED_dom"/>
</dbReference>
<dbReference type="PROSITE" id="PS50003">
    <property type="entry name" value="PH_DOMAIN"/>
    <property type="match status" value="1"/>
</dbReference>
<keyword evidence="2" id="KW-0254">Endocytosis</keyword>
<dbReference type="InterPro" id="IPR001401">
    <property type="entry name" value="Dynamin_GTPase"/>
</dbReference>
<evidence type="ECO:0000256" key="2">
    <source>
        <dbReference type="ARBA" id="ARBA00022583"/>
    </source>
</evidence>
<dbReference type="Gene3D" id="1.20.120.1240">
    <property type="entry name" value="Dynamin, middle domain"/>
    <property type="match status" value="1"/>
</dbReference>
<comment type="caution">
    <text evidence="14">The sequence shown here is derived from an EMBL/GenBank/DDBJ whole genome shotgun (WGS) entry which is preliminary data.</text>
</comment>
<dbReference type="OrthoDB" id="5061070at2759"/>
<dbReference type="PANTHER" id="PTHR11566">
    <property type="entry name" value="DYNAMIN"/>
    <property type="match status" value="1"/>
</dbReference>
<dbReference type="SUPFAM" id="SSF50729">
    <property type="entry name" value="PH domain-like"/>
    <property type="match status" value="1"/>
</dbReference>
<evidence type="ECO:0000256" key="6">
    <source>
        <dbReference type="ARBA" id="ARBA00023134"/>
    </source>
</evidence>
<dbReference type="PROSITE" id="PS51718">
    <property type="entry name" value="G_DYNAMIN_2"/>
    <property type="match status" value="1"/>
</dbReference>
<dbReference type="InterPro" id="IPR001849">
    <property type="entry name" value="PH_domain"/>
</dbReference>
<accession>A0A443QPQ8</accession>
<dbReference type="PROSITE" id="PS51388">
    <property type="entry name" value="GED"/>
    <property type="match status" value="1"/>
</dbReference>
<dbReference type="PRINTS" id="PR00195">
    <property type="entry name" value="DYNAMIN"/>
</dbReference>
<dbReference type="PROSITE" id="PS00410">
    <property type="entry name" value="G_DYNAMIN_1"/>
    <property type="match status" value="1"/>
</dbReference>
<keyword evidence="5" id="KW-0378">Hydrolase</keyword>
<keyword evidence="6 9" id="KW-0342">GTP-binding</keyword>
<dbReference type="STRING" id="1965070.A0A443QPQ8"/>
<evidence type="ECO:0000259" key="12">
    <source>
        <dbReference type="PROSITE" id="PS51388"/>
    </source>
</evidence>
<dbReference type="Gene3D" id="3.40.50.300">
    <property type="entry name" value="P-loop containing nucleotide triphosphate hydrolases"/>
    <property type="match status" value="1"/>
</dbReference>
<evidence type="ECO:0000256" key="10">
    <source>
        <dbReference type="SAM" id="MobiDB-lite"/>
    </source>
</evidence>
<gene>
    <name evidence="14" type="ORF">B4U79_06922</name>
</gene>
<feature type="domain" description="PH" evidence="11">
    <location>
        <begin position="553"/>
        <end position="642"/>
    </location>
</feature>
<dbReference type="FunFam" id="3.40.50.300:FF:000045">
    <property type="entry name" value="dynamin-1 isoform X2"/>
    <property type="match status" value="1"/>
</dbReference>
<dbReference type="Proteomes" id="UP000285301">
    <property type="component" value="Unassembled WGS sequence"/>
</dbReference>
<dbReference type="InterPro" id="IPR027417">
    <property type="entry name" value="P-loop_NTPase"/>
</dbReference>
<keyword evidence="3" id="KW-0493">Microtubule</keyword>
<evidence type="ECO:0000256" key="5">
    <source>
        <dbReference type="ARBA" id="ARBA00022801"/>
    </source>
</evidence>
<dbReference type="GO" id="GO:0003924">
    <property type="term" value="F:GTPase activity"/>
    <property type="evidence" value="ECO:0007669"/>
    <property type="project" value="InterPro"/>
</dbReference>
<evidence type="ECO:0000313" key="14">
    <source>
        <dbReference type="EMBL" id="RWS05024.1"/>
    </source>
</evidence>
<evidence type="ECO:0000256" key="9">
    <source>
        <dbReference type="RuleBase" id="RU003932"/>
    </source>
</evidence>
<comment type="catalytic activity">
    <reaction evidence="8">
        <text>GTP + H2O = GDP + phosphate + H(+)</text>
        <dbReference type="Rhea" id="RHEA:19669"/>
        <dbReference type="ChEBI" id="CHEBI:15377"/>
        <dbReference type="ChEBI" id="CHEBI:15378"/>
        <dbReference type="ChEBI" id="CHEBI:37565"/>
        <dbReference type="ChEBI" id="CHEBI:43474"/>
        <dbReference type="ChEBI" id="CHEBI:58189"/>
        <dbReference type="EC" id="3.6.5.5"/>
    </reaction>
</comment>
<keyword evidence="7" id="KW-0505">Motor protein</keyword>
<dbReference type="GO" id="GO:0005874">
    <property type="term" value="C:microtubule"/>
    <property type="evidence" value="ECO:0007669"/>
    <property type="project" value="UniProtKB-KW"/>
</dbReference>
<dbReference type="Gene3D" id="2.30.29.30">
    <property type="entry name" value="Pleckstrin-homology domain (PH domain)/Phosphotyrosine-binding domain (PTB)"/>
    <property type="match status" value="1"/>
</dbReference>
<dbReference type="Pfam" id="PF00350">
    <property type="entry name" value="Dynamin_N"/>
    <property type="match status" value="1"/>
</dbReference>
<organism evidence="14 15">
    <name type="scientific">Dinothrombium tinctorium</name>
    <dbReference type="NCBI Taxonomy" id="1965070"/>
    <lineage>
        <taxon>Eukaryota</taxon>
        <taxon>Metazoa</taxon>
        <taxon>Ecdysozoa</taxon>
        <taxon>Arthropoda</taxon>
        <taxon>Chelicerata</taxon>
        <taxon>Arachnida</taxon>
        <taxon>Acari</taxon>
        <taxon>Acariformes</taxon>
        <taxon>Trombidiformes</taxon>
        <taxon>Prostigmata</taxon>
        <taxon>Anystina</taxon>
        <taxon>Parasitengona</taxon>
        <taxon>Trombidioidea</taxon>
        <taxon>Trombidiidae</taxon>
        <taxon>Dinothrombium</taxon>
    </lineage>
</organism>
<dbReference type="GO" id="GO:0008017">
    <property type="term" value="F:microtubule binding"/>
    <property type="evidence" value="ECO:0007669"/>
    <property type="project" value="TreeGrafter"/>
</dbReference>
<evidence type="ECO:0000259" key="11">
    <source>
        <dbReference type="PROSITE" id="PS50003"/>
    </source>
</evidence>
<reference evidence="14 15" key="1">
    <citation type="journal article" date="2018" name="Gigascience">
        <title>Genomes of trombidid mites reveal novel predicted allergens and laterally-transferred genes associated with secondary metabolism.</title>
        <authorList>
            <person name="Dong X."/>
            <person name="Chaisiri K."/>
            <person name="Xia D."/>
            <person name="Armstrong S.D."/>
            <person name="Fang Y."/>
            <person name="Donnelly M.J."/>
            <person name="Kadowaki T."/>
            <person name="McGarry J.W."/>
            <person name="Darby A.C."/>
            <person name="Makepeace B.L."/>
        </authorList>
    </citation>
    <scope>NUCLEOTIDE SEQUENCE [LARGE SCALE GENOMIC DNA]</scope>
    <source>
        <strain evidence="14">UoL-WK</strain>
    </source>
</reference>
<dbReference type="InterPro" id="IPR030381">
    <property type="entry name" value="G_DYNAMIN_dom"/>
</dbReference>
<evidence type="ECO:0000256" key="4">
    <source>
        <dbReference type="ARBA" id="ARBA00022741"/>
    </source>
</evidence>
<evidence type="ECO:0000259" key="13">
    <source>
        <dbReference type="PROSITE" id="PS51718"/>
    </source>
</evidence>
<dbReference type="SMART" id="SM00302">
    <property type="entry name" value="GED"/>
    <property type="match status" value="1"/>
</dbReference>
<dbReference type="GO" id="GO:0031623">
    <property type="term" value="P:receptor internalization"/>
    <property type="evidence" value="ECO:0007669"/>
    <property type="project" value="TreeGrafter"/>
</dbReference>
<feature type="region of interest" description="Disordered" evidence="10">
    <location>
        <begin position="514"/>
        <end position="539"/>
    </location>
</feature>
<dbReference type="AlphaFoldDB" id="A0A443QPQ8"/>
<comment type="similarity">
    <text evidence="9">Belongs to the TRAFAC class dynamin-like GTPase superfamily. Dynamin/Fzo/YdjA family.</text>
</comment>
<evidence type="ECO:0000256" key="3">
    <source>
        <dbReference type="ARBA" id="ARBA00022701"/>
    </source>
</evidence>
<dbReference type="CDD" id="cd08771">
    <property type="entry name" value="DLP_1"/>
    <property type="match status" value="1"/>
</dbReference>
<dbReference type="InterPro" id="IPR000375">
    <property type="entry name" value="Dynamin_stalk"/>
</dbReference>